<sequence length="109" mass="11338">MKTTSLLFAALIAIFTLAPTSEAVCDNQAVFNDCKTRGNSQLSACGFDDWACKCTANNAIQLCYLQCPNDPATQNEGTAYKPATEQSCQLASSQSAAKASATPAPAPAP</sequence>
<organism evidence="2">
    <name type="scientific">Anthurium amnicola</name>
    <dbReference type="NCBI Taxonomy" id="1678845"/>
    <lineage>
        <taxon>Eukaryota</taxon>
        <taxon>Viridiplantae</taxon>
        <taxon>Streptophyta</taxon>
        <taxon>Embryophyta</taxon>
        <taxon>Tracheophyta</taxon>
        <taxon>Spermatophyta</taxon>
        <taxon>Magnoliopsida</taxon>
        <taxon>Liliopsida</taxon>
        <taxon>Araceae</taxon>
        <taxon>Pothoideae</taxon>
        <taxon>Potheae</taxon>
        <taxon>Anthurium</taxon>
    </lineage>
</organism>
<proteinExistence type="predicted"/>
<feature type="non-terminal residue" evidence="2">
    <location>
        <position position="109"/>
    </location>
</feature>
<evidence type="ECO:0000313" key="2">
    <source>
        <dbReference type="EMBL" id="JAT48776.1"/>
    </source>
</evidence>
<keyword evidence="1" id="KW-0732">Signal</keyword>
<feature type="signal peptide" evidence="1">
    <location>
        <begin position="1"/>
        <end position="23"/>
    </location>
</feature>
<gene>
    <name evidence="2" type="ORF">g.14161</name>
</gene>
<reference evidence="2" key="1">
    <citation type="submission" date="2015-07" db="EMBL/GenBank/DDBJ databases">
        <title>Transcriptome Assembly of Anthurium amnicola.</title>
        <authorList>
            <person name="Suzuki J."/>
        </authorList>
    </citation>
    <scope>NUCLEOTIDE SEQUENCE</scope>
</reference>
<name>A0A1D1Y2C0_9ARAE</name>
<dbReference type="AlphaFoldDB" id="A0A1D1Y2C0"/>
<protein>
    <submittedName>
        <fullName evidence="2">Uncharacterized protein</fullName>
    </submittedName>
</protein>
<dbReference type="EMBL" id="GDJX01019160">
    <property type="protein sequence ID" value="JAT48776.1"/>
    <property type="molecule type" value="Transcribed_RNA"/>
</dbReference>
<feature type="chain" id="PRO_5008899888" evidence="1">
    <location>
        <begin position="24"/>
        <end position="109"/>
    </location>
</feature>
<accession>A0A1D1Y2C0</accession>
<evidence type="ECO:0000256" key="1">
    <source>
        <dbReference type="SAM" id="SignalP"/>
    </source>
</evidence>